<dbReference type="SUPFAM" id="SSF51735">
    <property type="entry name" value="NAD(P)-binding Rossmann-fold domains"/>
    <property type="match status" value="1"/>
</dbReference>
<evidence type="ECO:0000313" key="3">
    <source>
        <dbReference type="Proteomes" id="UP000236732"/>
    </source>
</evidence>
<dbReference type="AlphaFoldDB" id="A0A1H5VU38"/>
<evidence type="ECO:0000259" key="1">
    <source>
        <dbReference type="Pfam" id="PF01370"/>
    </source>
</evidence>
<accession>A0A1H5VU38</accession>
<dbReference type="GO" id="GO:0005737">
    <property type="term" value="C:cytoplasm"/>
    <property type="evidence" value="ECO:0007669"/>
    <property type="project" value="TreeGrafter"/>
</dbReference>
<dbReference type="Pfam" id="PF01370">
    <property type="entry name" value="Epimerase"/>
    <property type="match status" value="1"/>
</dbReference>
<protein>
    <submittedName>
        <fullName evidence="2">Nucleoside-diphosphate-sugar epimerase</fullName>
    </submittedName>
</protein>
<dbReference type="Proteomes" id="UP000236732">
    <property type="component" value="Unassembled WGS sequence"/>
</dbReference>
<dbReference type="RefSeq" id="WP_103954466.1">
    <property type="nucleotide sequence ID" value="NZ_FNVT01000001.1"/>
</dbReference>
<dbReference type="PANTHER" id="PTHR48079">
    <property type="entry name" value="PROTEIN YEEZ"/>
    <property type="match status" value="1"/>
</dbReference>
<sequence>MKILIIGATGYIGSAVATALAGHEVTALRHPDGRPTGHPEIEADLTDPASLTPAAKGFDLVLHAGAPLGEQADLAGVDALLAAGPPLLYTTGVAVLGGGTVDEDSAPDPHPFVAWRAEVERRVLAAGGQVLRPGMVYGDGGGLVPGLFARKAAESGTGVYIGEPGVRWPVVHRADLTGLYLAAIGHGTPGAIWHGVAETVRLDAIAAELGGGRAVSWPLDEATAELGALAGLFTRDQEVSSAKTRRLLGWRPAYTSLLDWLRAS</sequence>
<dbReference type="EMBL" id="FNVT01000001">
    <property type="protein sequence ID" value="SEF90825.1"/>
    <property type="molecule type" value="Genomic_DNA"/>
</dbReference>
<proteinExistence type="predicted"/>
<reference evidence="2 3" key="1">
    <citation type="submission" date="2016-10" db="EMBL/GenBank/DDBJ databases">
        <authorList>
            <person name="de Groot N.N."/>
        </authorList>
    </citation>
    <scope>NUCLEOTIDE SEQUENCE [LARGE SCALE GENOMIC DNA]</scope>
    <source>
        <strain evidence="2 3">CGMCC 4.7037</strain>
    </source>
</reference>
<dbReference type="InterPro" id="IPR001509">
    <property type="entry name" value="Epimerase_deHydtase"/>
</dbReference>
<dbReference type="GO" id="GO:0004029">
    <property type="term" value="F:aldehyde dehydrogenase (NAD+) activity"/>
    <property type="evidence" value="ECO:0007669"/>
    <property type="project" value="TreeGrafter"/>
</dbReference>
<dbReference type="InterPro" id="IPR051783">
    <property type="entry name" value="NAD(P)-dependent_oxidoreduct"/>
</dbReference>
<gene>
    <name evidence="2" type="ORF">SAMN05444920_101988</name>
</gene>
<dbReference type="InterPro" id="IPR036291">
    <property type="entry name" value="NAD(P)-bd_dom_sf"/>
</dbReference>
<keyword evidence="3" id="KW-1185">Reference proteome</keyword>
<dbReference type="PANTHER" id="PTHR48079:SF6">
    <property type="entry name" value="NAD(P)-BINDING DOMAIN-CONTAINING PROTEIN-RELATED"/>
    <property type="match status" value="1"/>
</dbReference>
<evidence type="ECO:0000313" key="2">
    <source>
        <dbReference type="EMBL" id="SEF90825.1"/>
    </source>
</evidence>
<name>A0A1H5VU38_9ACTN</name>
<dbReference type="Gene3D" id="3.40.50.720">
    <property type="entry name" value="NAD(P)-binding Rossmann-like Domain"/>
    <property type="match status" value="1"/>
</dbReference>
<dbReference type="OrthoDB" id="9787292at2"/>
<feature type="domain" description="NAD-dependent epimerase/dehydratase" evidence="1">
    <location>
        <begin position="3"/>
        <end position="69"/>
    </location>
</feature>
<organism evidence="2 3">
    <name type="scientific">Nonomuraea solani</name>
    <dbReference type="NCBI Taxonomy" id="1144553"/>
    <lineage>
        <taxon>Bacteria</taxon>
        <taxon>Bacillati</taxon>
        <taxon>Actinomycetota</taxon>
        <taxon>Actinomycetes</taxon>
        <taxon>Streptosporangiales</taxon>
        <taxon>Streptosporangiaceae</taxon>
        <taxon>Nonomuraea</taxon>
    </lineage>
</organism>